<dbReference type="InterPro" id="IPR052083">
    <property type="entry name" value="Aminoacylase-1_M20A"/>
</dbReference>
<evidence type="ECO:0000256" key="7">
    <source>
        <dbReference type="ARBA" id="ARBA00022833"/>
    </source>
</evidence>
<evidence type="ECO:0000259" key="11">
    <source>
        <dbReference type="Pfam" id="PF07687"/>
    </source>
</evidence>
<evidence type="ECO:0000256" key="2">
    <source>
        <dbReference type="ARBA" id="ARBA00006247"/>
    </source>
</evidence>
<evidence type="ECO:0000256" key="3">
    <source>
        <dbReference type="ARBA" id="ARBA00011913"/>
    </source>
</evidence>
<dbReference type="AlphaFoldDB" id="A0A6A3HHY1"/>
<dbReference type="SUPFAM" id="SSF55031">
    <property type="entry name" value="Bacterial exopeptidase dimerisation domain"/>
    <property type="match status" value="1"/>
</dbReference>
<feature type="binding site" evidence="10">
    <location>
        <position position="170"/>
    </location>
    <ligand>
        <name>Zn(2+)</name>
        <dbReference type="ChEBI" id="CHEBI:29105"/>
        <label>2</label>
    </ligand>
</feature>
<evidence type="ECO:0000256" key="8">
    <source>
        <dbReference type="ARBA" id="ARBA00029656"/>
    </source>
</evidence>
<protein>
    <recommendedName>
        <fullName evidence="3">N-acyl-aliphatic-L-amino acid amidohydrolase</fullName>
        <ecNumber evidence="3">3.5.1.14</ecNumber>
    </recommendedName>
    <alternativeName>
        <fullName evidence="8">N-acyl-L-amino-acid amidohydrolase</fullName>
    </alternativeName>
</protein>
<dbReference type="InterPro" id="IPR001261">
    <property type="entry name" value="ArgE/DapE_CS"/>
</dbReference>
<dbReference type="EC" id="3.5.1.14" evidence="3"/>
<name>A0A6A3HHY1_9STRA</name>
<dbReference type="GO" id="GO:0004046">
    <property type="term" value="F:aminoacylase activity"/>
    <property type="evidence" value="ECO:0007669"/>
    <property type="project" value="UniProtKB-EC"/>
</dbReference>
<dbReference type="PROSITE" id="PS00758">
    <property type="entry name" value="ARGE_DAPE_CPG2_1"/>
    <property type="match status" value="1"/>
</dbReference>
<evidence type="ECO:0000256" key="5">
    <source>
        <dbReference type="ARBA" id="ARBA00022723"/>
    </source>
</evidence>
<evidence type="ECO:0000313" key="12">
    <source>
        <dbReference type="EMBL" id="KAE8968153.1"/>
    </source>
</evidence>
<dbReference type="Gene3D" id="1.10.150.900">
    <property type="match status" value="1"/>
</dbReference>
<comment type="cofactor">
    <cofactor evidence="10">
        <name>Zn(2+)</name>
        <dbReference type="ChEBI" id="CHEBI:29105"/>
    </cofactor>
    <text evidence="10">Binds 2 Zn(2+) ions per subunit.</text>
</comment>
<dbReference type="SUPFAM" id="SSF53187">
    <property type="entry name" value="Zn-dependent exopeptidases"/>
    <property type="match status" value="1"/>
</dbReference>
<dbReference type="InterPro" id="IPR010159">
    <property type="entry name" value="N-acyl_aa_amidohydrolase"/>
</dbReference>
<evidence type="ECO:0000256" key="6">
    <source>
        <dbReference type="ARBA" id="ARBA00022801"/>
    </source>
</evidence>
<feature type="active site" description="Proton acceptor" evidence="9">
    <location>
        <position position="169"/>
    </location>
</feature>
<dbReference type="GO" id="GO:0046872">
    <property type="term" value="F:metal ion binding"/>
    <property type="evidence" value="ECO:0007669"/>
    <property type="project" value="UniProtKB-KW"/>
</dbReference>
<feature type="binding site" evidence="10">
    <location>
        <position position="198"/>
    </location>
    <ligand>
        <name>Zn(2+)</name>
        <dbReference type="ChEBI" id="CHEBI:29105"/>
        <label>1</label>
    </ligand>
</feature>
<feature type="binding site" evidence="10">
    <location>
        <position position="414"/>
    </location>
    <ligand>
        <name>Zn(2+)</name>
        <dbReference type="ChEBI" id="CHEBI:29105"/>
        <label>2</label>
    </ligand>
</feature>
<sequence length="446" mass="49897">MRVVGDKVAGFTEVSPDFFQATHFVISDDSAVERLLQYIRIPSVSGDGPNGSYDECAVWLKGYLEEVGLTVQVFSPVENKPIVLATWQGKDPSLPSILLNSHYDVVPVVREHWKHDPFNPTVLEDGMIYGRGTQDMKSVGVQYVEAVYRLKTAGFVPSRNIHLLYVPDEENGTGDGMEAFLTSEQYKSIQPIALAFHEGLANPNDVFTVFYGERVAWWFYVKATGPTGHGSRFIENTATSKIIEICNKALAFRAEQETLLNADSGCKHGDMKKRNLGDVTTVNLTMLQSGVSQDGGKTHALNVIPTEAVAGFDVRISPHTDLKKFKAMLDEWCSAEGLSWEFVSWWKNPLHEHYTTSVDDTNVWWKLLKEGCEEIGVPVEAEVFPAATDSCFLRQLGIPAFGFSPMNKTEILLHEHNECLHKDTFLRGIDVYETLFRRMFAYAGAN</sequence>
<feature type="active site" evidence="9">
    <location>
        <position position="104"/>
    </location>
</feature>
<accession>A0A6A3HHY1</accession>
<dbReference type="PIRSF" id="PIRSF036696">
    <property type="entry name" value="ACY-1"/>
    <property type="match status" value="1"/>
</dbReference>
<keyword evidence="6" id="KW-0378">Hydrolase</keyword>
<evidence type="ECO:0000256" key="4">
    <source>
        <dbReference type="ARBA" id="ARBA00022490"/>
    </source>
</evidence>
<keyword evidence="4" id="KW-0963">Cytoplasm</keyword>
<evidence type="ECO:0000256" key="1">
    <source>
        <dbReference type="ARBA" id="ARBA00004496"/>
    </source>
</evidence>
<feature type="domain" description="Peptidase M20 dimerisation" evidence="11">
    <location>
        <begin position="211"/>
        <end position="340"/>
    </location>
</feature>
<evidence type="ECO:0000313" key="13">
    <source>
        <dbReference type="Proteomes" id="UP000429607"/>
    </source>
</evidence>
<comment type="subcellular location">
    <subcellularLocation>
        <location evidence="1">Cytoplasm</location>
    </subcellularLocation>
</comment>
<dbReference type="InterPro" id="IPR011650">
    <property type="entry name" value="Peptidase_M20_dimer"/>
</dbReference>
<proteinExistence type="inferred from homology"/>
<dbReference type="FunFam" id="1.10.150.900:FF:000001">
    <property type="entry name" value="Aminoacylase-1, putative"/>
    <property type="match status" value="1"/>
</dbReference>
<dbReference type="Proteomes" id="UP000429607">
    <property type="component" value="Unassembled WGS sequence"/>
</dbReference>
<feature type="binding site" evidence="10">
    <location>
        <position position="102"/>
    </location>
    <ligand>
        <name>Zn(2+)</name>
        <dbReference type="ChEBI" id="CHEBI:29105"/>
        <label>1</label>
    </ligand>
</feature>
<feature type="binding site" evidence="10">
    <location>
        <position position="135"/>
    </location>
    <ligand>
        <name>Zn(2+)</name>
        <dbReference type="ChEBI" id="CHEBI:29105"/>
        <label>2</label>
    </ligand>
</feature>
<dbReference type="Gene3D" id="3.40.630.10">
    <property type="entry name" value="Zn peptidases"/>
    <property type="match status" value="1"/>
</dbReference>
<evidence type="ECO:0000256" key="9">
    <source>
        <dbReference type="PIRSR" id="PIRSR036696-1"/>
    </source>
</evidence>
<keyword evidence="5 10" id="KW-0479">Metal-binding</keyword>
<dbReference type="GO" id="GO:0005737">
    <property type="term" value="C:cytoplasm"/>
    <property type="evidence" value="ECO:0007669"/>
    <property type="project" value="UniProtKB-SubCell"/>
</dbReference>
<dbReference type="EMBL" id="QXFV01004719">
    <property type="protein sequence ID" value="KAE8968153.1"/>
    <property type="molecule type" value="Genomic_DNA"/>
</dbReference>
<dbReference type="PANTHER" id="PTHR45892:SF1">
    <property type="entry name" value="AMINOACYLASE-1"/>
    <property type="match status" value="1"/>
</dbReference>
<dbReference type="Pfam" id="PF01546">
    <property type="entry name" value="Peptidase_M20"/>
    <property type="match status" value="1"/>
</dbReference>
<dbReference type="NCBIfam" id="TIGR01880">
    <property type="entry name" value="Ac-peptdase-euk"/>
    <property type="match status" value="1"/>
</dbReference>
<feature type="binding site" evidence="10">
    <location>
        <position position="135"/>
    </location>
    <ligand>
        <name>Zn(2+)</name>
        <dbReference type="ChEBI" id="CHEBI:29105"/>
        <label>1</label>
    </ligand>
</feature>
<evidence type="ECO:0000256" key="10">
    <source>
        <dbReference type="PIRSR" id="PIRSR036696-2"/>
    </source>
</evidence>
<organism evidence="12 13">
    <name type="scientific">Phytophthora rubi</name>
    <dbReference type="NCBI Taxonomy" id="129364"/>
    <lineage>
        <taxon>Eukaryota</taxon>
        <taxon>Sar</taxon>
        <taxon>Stramenopiles</taxon>
        <taxon>Oomycota</taxon>
        <taxon>Peronosporomycetes</taxon>
        <taxon>Peronosporales</taxon>
        <taxon>Peronosporaceae</taxon>
        <taxon>Phytophthora</taxon>
    </lineage>
</organism>
<dbReference type="Gene3D" id="3.30.70.360">
    <property type="match status" value="1"/>
</dbReference>
<gene>
    <name evidence="12" type="ORF">PR001_g27878</name>
</gene>
<reference evidence="12 13" key="1">
    <citation type="submission" date="2018-09" db="EMBL/GenBank/DDBJ databases">
        <title>Genomic investigation of the strawberry pathogen Phytophthora fragariae indicates pathogenicity is determined by transcriptional variation in three key races.</title>
        <authorList>
            <person name="Adams T.M."/>
            <person name="Armitage A.D."/>
            <person name="Sobczyk M.K."/>
            <person name="Bates H.J."/>
            <person name="Dunwell J.M."/>
            <person name="Nellist C.F."/>
            <person name="Harrison R.J."/>
        </authorList>
    </citation>
    <scope>NUCLEOTIDE SEQUENCE [LARGE SCALE GENOMIC DNA]</scope>
    <source>
        <strain evidence="12 13">SCRP249</strain>
    </source>
</reference>
<comment type="similarity">
    <text evidence="2">Belongs to the peptidase M20A family.</text>
</comment>
<dbReference type="InterPro" id="IPR002933">
    <property type="entry name" value="Peptidase_M20"/>
</dbReference>
<dbReference type="Pfam" id="PF07687">
    <property type="entry name" value="M20_dimer"/>
    <property type="match status" value="1"/>
</dbReference>
<comment type="caution">
    <text evidence="12">The sequence shown here is derived from an EMBL/GenBank/DDBJ whole genome shotgun (WGS) entry which is preliminary data.</text>
</comment>
<dbReference type="PANTHER" id="PTHR45892">
    <property type="entry name" value="AMINOACYLASE-1"/>
    <property type="match status" value="1"/>
</dbReference>
<dbReference type="GO" id="GO:0006520">
    <property type="term" value="P:amino acid metabolic process"/>
    <property type="evidence" value="ECO:0007669"/>
    <property type="project" value="InterPro"/>
</dbReference>
<dbReference type="FunFam" id="3.30.70.360:FF:000021">
    <property type="entry name" value="ACY1-like metalloprotease"/>
    <property type="match status" value="1"/>
</dbReference>
<dbReference type="InterPro" id="IPR036264">
    <property type="entry name" value="Bact_exopeptidase_dim_dom"/>
</dbReference>
<keyword evidence="7 10" id="KW-0862">Zinc</keyword>